<dbReference type="PROSITE" id="PS00126">
    <property type="entry name" value="PDEASE_I_1"/>
    <property type="match status" value="1"/>
</dbReference>
<accession>G0QW74</accession>
<dbReference type="PRINTS" id="PR00387">
    <property type="entry name" value="PDIESTERASE1"/>
</dbReference>
<sequence length="193" mass="23574">MVKYDINKILDFNFQMHLYSNKELCDISFFMFQYANLHNQNNIDDQYLKNLIEKLCLNYNIIPYHNWTHAFQLMHMYFCTYFNSQLKNFLEPFEFLVGLISGLAHDINHKGFNNIYKIKRKSENSLRYAEQGVLENMHISQFFRIIFNNPELDISQKITEPVFFFSNYILLQYIKKEQTKQIQKINIFQYYKY</sequence>
<evidence type="ECO:0000256" key="3">
    <source>
        <dbReference type="PIRSR" id="PIRSR623088-1"/>
    </source>
</evidence>
<feature type="binding site" evidence="4">
    <location>
        <position position="106"/>
    </location>
    <ligand>
        <name>Zn(2+)</name>
        <dbReference type="ChEBI" id="CHEBI:29105"/>
        <label>2</label>
    </ligand>
</feature>
<evidence type="ECO:0000256" key="1">
    <source>
        <dbReference type="ARBA" id="ARBA00022723"/>
    </source>
</evidence>
<dbReference type="PANTHER" id="PTHR11347">
    <property type="entry name" value="CYCLIC NUCLEOTIDE PHOSPHODIESTERASE"/>
    <property type="match status" value="1"/>
</dbReference>
<dbReference type="OrthoDB" id="189220at2759"/>
<dbReference type="InterPro" id="IPR023088">
    <property type="entry name" value="PDEase"/>
</dbReference>
<feature type="active site" description="Proton donor" evidence="3">
    <location>
        <position position="65"/>
    </location>
</feature>
<reference evidence="6 7" key="1">
    <citation type="submission" date="2011-07" db="EMBL/GenBank/DDBJ databases">
        <authorList>
            <person name="Coyne R."/>
            <person name="Brami D."/>
            <person name="Johnson J."/>
            <person name="Hostetler J."/>
            <person name="Hannick L."/>
            <person name="Clark T."/>
            <person name="Cassidy-Hanley D."/>
            <person name="Inman J."/>
        </authorList>
    </citation>
    <scope>NUCLEOTIDE SEQUENCE [LARGE SCALE GENOMIC DNA]</scope>
    <source>
        <strain evidence="6 7">G5</strain>
    </source>
</reference>
<gene>
    <name evidence="6" type="ORF">IMG5_129820</name>
</gene>
<protein>
    <recommendedName>
        <fullName evidence="5">PDEase domain-containing protein</fullName>
    </recommendedName>
</protein>
<proteinExistence type="predicted"/>
<dbReference type="InterPro" id="IPR002073">
    <property type="entry name" value="PDEase_catalytic_dom"/>
</dbReference>
<feature type="domain" description="PDEase" evidence="5">
    <location>
        <begin position="1"/>
        <end position="193"/>
    </location>
</feature>
<organism evidence="6 7">
    <name type="scientific">Ichthyophthirius multifiliis</name>
    <name type="common">White spot disease agent</name>
    <name type="synonym">Ich</name>
    <dbReference type="NCBI Taxonomy" id="5932"/>
    <lineage>
        <taxon>Eukaryota</taxon>
        <taxon>Sar</taxon>
        <taxon>Alveolata</taxon>
        <taxon>Ciliophora</taxon>
        <taxon>Intramacronucleata</taxon>
        <taxon>Oligohymenophorea</taxon>
        <taxon>Hymenostomatida</taxon>
        <taxon>Ophryoglenina</taxon>
        <taxon>Ichthyophthirius</taxon>
    </lineage>
</organism>
<feature type="binding site" evidence="4">
    <location>
        <position position="106"/>
    </location>
    <ligand>
        <name>Zn(2+)</name>
        <dbReference type="ChEBI" id="CHEBI:29105"/>
        <label>1</label>
    </ligand>
</feature>
<evidence type="ECO:0000256" key="2">
    <source>
        <dbReference type="ARBA" id="ARBA00022801"/>
    </source>
</evidence>
<evidence type="ECO:0000313" key="6">
    <source>
        <dbReference type="EMBL" id="EGR30529.1"/>
    </source>
</evidence>
<feature type="binding site" evidence="4">
    <location>
        <position position="105"/>
    </location>
    <ligand>
        <name>Zn(2+)</name>
        <dbReference type="ChEBI" id="CHEBI:29105"/>
        <label>1</label>
    </ligand>
</feature>
<dbReference type="InParanoid" id="G0QW74"/>
<dbReference type="OMA" id="CSISERR"/>
<keyword evidence="2" id="KW-0378">Hydrolase</keyword>
<dbReference type="InterPro" id="IPR036971">
    <property type="entry name" value="PDEase_catalytic_dom_sf"/>
</dbReference>
<dbReference type="AlphaFoldDB" id="G0QW74"/>
<dbReference type="PROSITE" id="PS51845">
    <property type="entry name" value="PDEASE_I_2"/>
    <property type="match status" value="1"/>
</dbReference>
<dbReference type="Proteomes" id="UP000008983">
    <property type="component" value="Unassembled WGS sequence"/>
</dbReference>
<feature type="binding site" evidence="4">
    <location>
        <position position="69"/>
    </location>
    <ligand>
        <name>Zn(2+)</name>
        <dbReference type="ChEBI" id="CHEBI:29105"/>
        <label>1</label>
    </ligand>
</feature>
<dbReference type="eggNOG" id="KOG3689">
    <property type="taxonomic scope" value="Eukaryota"/>
</dbReference>
<dbReference type="Pfam" id="PF00233">
    <property type="entry name" value="PDEase_I"/>
    <property type="match status" value="1"/>
</dbReference>
<dbReference type="GO" id="GO:0046872">
    <property type="term" value="F:metal ion binding"/>
    <property type="evidence" value="ECO:0007669"/>
    <property type="project" value="UniProtKB-KW"/>
</dbReference>
<dbReference type="InterPro" id="IPR023174">
    <property type="entry name" value="PDEase_CS"/>
</dbReference>
<dbReference type="Gene3D" id="1.10.1300.10">
    <property type="entry name" value="3'5'-cyclic nucleotide phosphodiesterase, catalytic domain"/>
    <property type="match status" value="1"/>
</dbReference>
<evidence type="ECO:0000313" key="7">
    <source>
        <dbReference type="Proteomes" id="UP000008983"/>
    </source>
</evidence>
<dbReference type="RefSeq" id="XP_004032116.1">
    <property type="nucleotide sequence ID" value="XM_004032068.1"/>
</dbReference>
<evidence type="ECO:0000256" key="4">
    <source>
        <dbReference type="PIRSR" id="PIRSR623088-3"/>
    </source>
</evidence>
<evidence type="ECO:0000259" key="5">
    <source>
        <dbReference type="PROSITE" id="PS51845"/>
    </source>
</evidence>
<dbReference type="GeneID" id="14906644"/>
<dbReference type="SUPFAM" id="SSF109604">
    <property type="entry name" value="HD-domain/PDEase-like"/>
    <property type="match status" value="1"/>
</dbReference>
<dbReference type="GO" id="GO:0004114">
    <property type="term" value="F:3',5'-cyclic-nucleotide phosphodiesterase activity"/>
    <property type="evidence" value="ECO:0007669"/>
    <property type="project" value="InterPro"/>
</dbReference>
<name>G0QW74_ICHMU</name>
<dbReference type="GO" id="GO:0007165">
    <property type="term" value="P:signal transduction"/>
    <property type="evidence" value="ECO:0007669"/>
    <property type="project" value="InterPro"/>
</dbReference>
<dbReference type="STRING" id="857967.G0QW74"/>
<keyword evidence="7" id="KW-1185">Reference proteome</keyword>
<keyword evidence="1 4" id="KW-0479">Metal-binding</keyword>
<dbReference type="EMBL" id="GL983982">
    <property type="protein sequence ID" value="EGR30529.1"/>
    <property type="molecule type" value="Genomic_DNA"/>
</dbReference>